<dbReference type="AlphaFoldDB" id="A0A521G3C5"/>
<organism evidence="2 3">
    <name type="scientific">Candidatus Electronema aureum</name>
    <dbReference type="NCBI Taxonomy" id="2005002"/>
    <lineage>
        <taxon>Bacteria</taxon>
        <taxon>Pseudomonadati</taxon>
        <taxon>Thermodesulfobacteriota</taxon>
        <taxon>Desulfobulbia</taxon>
        <taxon>Desulfobulbales</taxon>
        <taxon>Desulfobulbaceae</taxon>
        <taxon>Candidatus Electronema</taxon>
    </lineage>
</organism>
<sequence>MTLLERYQHWGEIVMRIFRFDLQAHFFWGFALTLLGVYWPPLYLSGIVVNVAKEALDLWSKKLWSWDDVLLGIAGSLAAFGYLYSQNLLIY</sequence>
<keyword evidence="1" id="KW-0812">Transmembrane</keyword>
<keyword evidence="3" id="KW-1185">Reference proteome</keyword>
<dbReference type="Proteomes" id="UP000316238">
    <property type="component" value="Unassembled WGS sequence"/>
</dbReference>
<accession>A0A521G3C5</accession>
<dbReference type="EMBL" id="NQJD01000006">
    <property type="protein sequence ID" value="TAA75524.1"/>
    <property type="molecule type" value="Genomic_DNA"/>
</dbReference>
<feature type="transmembrane region" description="Helical" evidence="1">
    <location>
        <begin position="69"/>
        <end position="90"/>
    </location>
</feature>
<evidence type="ECO:0000313" key="3">
    <source>
        <dbReference type="Proteomes" id="UP000316238"/>
    </source>
</evidence>
<keyword evidence="1" id="KW-1133">Transmembrane helix</keyword>
<evidence type="ECO:0000313" key="2">
    <source>
        <dbReference type="EMBL" id="TAA75524.1"/>
    </source>
</evidence>
<reference evidence="2" key="1">
    <citation type="submission" date="2017-07" db="EMBL/GenBank/DDBJ databases">
        <title>The cable genome - Insights into the physiology and evolution of filamentous bacteria capable of sulfide oxidation via long distance electron transfer.</title>
        <authorList>
            <person name="Thorup C."/>
            <person name="Bjerg J.T."/>
            <person name="Schreiber L."/>
            <person name="Nielsen L.P."/>
            <person name="Kjeldsen K.U."/>
            <person name="Boesen T."/>
            <person name="Boggild A."/>
            <person name="Meysman F."/>
            <person name="Geelhoed J."/>
            <person name="Schramm A."/>
        </authorList>
    </citation>
    <scope>NUCLEOTIDE SEQUENCE [LARGE SCALE GENOMIC DNA]</scope>
    <source>
        <strain evidence="2">GS</strain>
    </source>
</reference>
<name>A0A521G3C5_9BACT</name>
<protein>
    <submittedName>
        <fullName evidence="2">Uncharacterized protein</fullName>
    </submittedName>
</protein>
<comment type="caution">
    <text evidence="2">The sequence shown here is derived from an EMBL/GenBank/DDBJ whole genome shotgun (WGS) entry which is preliminary data.</text>
</comment>
<keyword evidence="1" id="KW-0472">Membrane</keyword>
<gene>
    <name evidence="2" type="ORF">CDV28_10679</name>
</gene>
<proteinExistence type="predicted"/>
<evidence type="ECO:0000256" key="1">
    <source>
        <dbReference type="SAM" id="Phobius"/>
    </source>
</evidence>
<feature type="transmembrane region" description="Helical" evidence="1">
    <location>
        <begin position="26"/>
        <end position="49"/>
    </location>
</feature>